<evidence type="ECO:0000313" key="3">
    <source>
        <dbReference type="EMBL" id="MBB4763861.1"/>
    </source>
</evidence>
<feature type="domain" description="DUF7144" evidence="2">
    <location>
        <begin position="17"/>
        <end position="132"/>
    </location>
</feature>
<reference evidence="3 4" key="1">
    <citation type="submission" date="2020-08" db="EMBL/GenBank/DDBJ databases">
        <title>Sequencing the genomes of 1000 actinobacteria strains.</title>
        <authorList>
            <person name="Klenk H.-P."/>
        </authorList>
    </citation>
    <scope>NUCLEOTIDE SEQUENCE [LARGE SCALE GENOMIC DNA]</scope>
    <source>
        <strain evidence="3 4">DSM 43149</strain>
    </source>
</reference>
<feature type="transmembrane region" description="Helical" evidence="1">
    <location>
        <begin position="61"/>
        <end position="79"/>
    </location>
</feature>
<dbReference type="EMBL" id="JACHNH010000001">
    <property type="protein sequence ID" value="MBB4763861.1"/>
    <property type="molecule type" value="Genomic_DNA"/>
</dbReference>
<keyword evidence="1" id="KW-0812">Transmembrane</keyword>
<keyword evidence="1" id="KW-0472">Membrane</keyword>
<feature type="transmembrane region" description="Helical" evidence="1">
    <location>
        <begin position="12"/>
        <end position="41"/>
    </location>
</feature>
<keyword evidence="4" id="KW-1185">Reference proteome</keyword>
<comment type="caution">
    <text evidence="3">The sequence shown here is derived from an EMBL/GenBank/DDBJ whole genome shotgun (WGS) entry which is preliminary data.</text>
</comment>
<evidence type="ECO:0000259" key="2">
    <source>
        <dbReference type="Pfam" id="PF23636"/>
    </source>
</evidence>
<name>A0A7W7I002_9ACTN</name>
<feature type="transmembrane region" description="Helical" evidence="1">
    <location>
        <begin position="86"/>
        <end position="105"/>
    </location>
</feature>
<accession>A0A7W7I002</accession>
<evidence type="ECO:0000313" key="4">
    <source>
        <dbReference type="Proteomes" id="UP000578112"/>
    </source>
</evidence>
<proteinExistence type="predicted"/>
<feature type="transmembrane region" description="Helical" evidence="1">
    <location>
        <begin position="111"/>
        <end position="129"/>
    </location>
</feature>
<dbReference type="InterPro" id="IPR055568">
    <property type="entry name" value="DUF7144"/>
</dbReference>
<dbReference type="AlphaFoldDB" id="A0A7W7I002"/>
<dbReference type="Proteomes" id="UP000578112">
    <property type="component" value="Unassembled WGS sequence"/>
</dbReference>
<organism evidence="3 4">
    <name type="scientific">Actinoplanes digitatis</name>
    <dbReference type="NCBI Taxonomy" id="1868"/>
    <lineage>
        <taxon>Bacteria</taxon>
        <taxon>Bacillati</taxon>
        <taxon>Actinomycetota</taxon>
        <taxon>Actinomycetes</taxon>
        <taxon>Micromonosporales</taxon>
        <taxon>Micromonosporaceae</taxon>
        <taxon>Actinoplanes</taxon>
    </lineage>
</organism>
<dbReference type="RefSeq" id="WP_184995114.1">
    <property type="nucleotide sequence ID" value="NZ_BOMK01000041.1"/>
</dbReference>
<gene>
    <name evidence="3" type="ORF">BJ971_004417</name>
</gene>
<protein>
    <recommendedName>
        <fullName evidence="2">DUF7144 domain-containing protein</fullName>
    </recommendedName>
</protein>
<keyword evidence="1" id="KW-1133">Transmembrane helix</keyword>
<evidence type="ECO:0000256" key="1">
    <source>
        <dbReference type="SAM" id="Phobius"/>
    </source>
</evidence>
<dbReference type="Pfam" id="PF23636">
    <property type="entry name" value="DUF7144"/>
    <property type="match status" value="1"/>
</dbReference>
<sequence>MATYDKSASTRTAWLGWVYFAGIMMITLGFFQAISGLVALFDDGYYLVGRSGLVVSVDYSAWGFVHLLIGLTAFAAGFAVMTGKTWGRTVGIVLAVVSAIVNMAFIAAYPLWSILIIAMDVIIIYALAVHGREAAE</sequence>